<feature type="region of interest" description="Disordered" evidence="5">
    <location>
        <begin position="396"/>
        <end position="421"/>
    </location>
</feature>
<comment type="subcellular location">
    <subcellularLocation>
        <location evidence="1">Lipid droplet</location>
    </subcellularLocation>
</comment>
<sequence length="472" mass="52225">MPSTPPLFSHQTANEYLHIPPNPNLSSRIIYFIPGNPGLISYYSDFLSLLSKSLPDSVIYGASHAGFEVDSDDADAQKASSESSGGGNGDERNEDVIIRSFLETETKIKTRRSGKPFGLRDQIEITRERLEGVVKALHEDGRSGSGELETAMKTTREKGSKRQVILIGHSVGCYISMEIIRHYQEVIIARSSSETTSIDIDIDLALLLTPTLTHISLSPSGRLVAPLLNNIPYIPEILHALVSGLTSTLSLIRFKTPSSFTSTPHNILNALLSTIMSHPPSSAISTTSRFLRSQMGVKQAIWMGRDEMREIWDDEWEDRVWGTDSSQQKAGGVVKVDGENSTKHTKLVLLFADQDHWVENRVREELIRRRRPGSMNTGIHEGVEMLEEVDGQVLHGYGEDGEPRTNSSATGAGDGGENLLDGAGEEVKEMHRPGPTFIVEQKGELVHGFCIRHNEFVAKKVTGWIKERYDIV</sequence>
<keyword evidence="3" id="KW-0551">Lipid droplet</keyword>
<name>A0A0G2GBT3_PHACM</name>
<organism evidence="6 7">
    <name type="scientific">Phaeomoniella chlamydospora</name>
    <name type="common">Phaeoacremonium chlamydosporum</name>
    <dbReference type="NCBI Taxonomy" id="158046"/>
    <lineage>
        <taxon>Eukaryota</taxon>
        <taxon>Fungi</taxon>
        <taxon>Dikarya</taxon>
        <taxon>Ascomycota</taxon>
        <taxon>Pezizomycotina</taxon>
        <taxon>Eurotiomycetes</taxon>
        <taxon>Chaetothyriomycetidae</taxon>
        <taxon>Phaeomoniellales</taxon>
        <taxon>Phaeomoniellaceae</taxon>
        <taxon>Phaeomoniella</taxon>
    </lineage>
</organism>
<dbReference type="InterPro" id="IPR019363">
    <property type="entry name" value="LDAH"/>
</dbReference>
<accession>A0A0G2GBT3</accession>
<gene>
    <name evidence="6" type="ORF">UCRPC4_g03888</name>
</gene>
<dbReference type="Pfam" id="PF10230">
    <property type="entry name" value="LIDHydrolase"/>
    <property type="match status" value="1"/>
</dbReference>
<proteinExistence type="inferred from homology"/>
<evidence type="ECO:0000256" key="5">
    <source>
        <dbReference type="SAM" id="MobiDB-lite"/>
    </source>
</evidence>
<dbReference type="PANTHER" id="PTHR13390:SF0">
    <property type="entry name" value="LIPID DROPLET-ASSOCIATED HYDROLASE"/>
    <property type="match status" value="1"/>
</dbReference>
<dbReference type="EMBL" id="LCWF01000088">
    <property type="protein sequence ID" value="KKY21093.1"/>
    <property type="molecule type" value="Genomic_DNA"/>
</dbReference>
<dbReference type="OrthoDB" id="448051at2759"/>
<evidence type="ECO:0000313" key="6">
    <source>
        <dbReference type="EMBL" id="KKY21093.1"/>
    </source>
</evidence>
<evidence type="ECO:0000256" key="4">
    <source>
        <dbReference type="ARBA" id="ARBA00022801"/>
    </source>
</evidence>
<evidence type="ECO:0000313" key="7">
    <source>
        <dbReference type="Proteomes" id="UP000053317"/>
    </source>
</evidence>
<reference evidence="6 7" key="1">
    <citation type="submission" date="2015-05" db="EMBL/GenBank/DDBJ databases">
        <title>Distinctive expansion of gene families associated with plant cell wall degradation and secondary metabolism in the genomes of grapevine trunk pathogens.</title>
        <authorList>
            <person name="Lawrence D.P."/>
            <person name="Travadon R."/>
            <person name="Rolshausen P.E."/>
            <person name="Baumgartner K."/>
        </authorList>
    </citation>
    <scope>NUCLEOTIDE SEQUENCE [LARGE SCALE GENOMIC DNA]</scope>
    <source>
        <strain evidence="6">UCRPC4</strain>
    </source>
</reference>
<dbReference type="Proteomes" id="UP000053317">
    <property type="component" value="Unassembled WGS sequence"/>
</dbReference>
<dbReference type="SUPFAM" id="SSF53474">
    <property type="entry name" value="alpha/beta-Hydrolases"/>
    <property type="match status" value="2"/>
</dbReference>
<comment type="caution">
    <text evidence="6">The sequence shown here is derived from an EMBL/GenBank/DDBJ whole genome shotgun (WGS) entry which is preliminary data.</text>
</comment>
<dbReference type="InterPro" id="IPR029058">
    <property type="entry name" value="AB_hydrolase_fold"/>
</dbReference>
<evidence type="ECO:0000256" key="1">
    <source>
        <dbReference type="ARBA" id="ARBA00004502"/>
    </source>
</evidence>
<keyword evidence="4" id="KW-0378">Hydrolase</keyword>
<evidence type="ECO:0000256" key="3">
    <source>
        <dbReference type="ARBA" id="ARBA00022677"/>
    </source>
</evidence>
<dbReference type="AlphaFoldDB" id="A0A0G2GBT3"/>
<reference evidence="6 7" key="2">
    <citation type="submission" date="2015-05" db="EMBL/GenBank/DDBJ databases">
        <authorList>
            <person name="Morales-Cruz A."/>
            <person name="Amrine K.C."/>
            <person name="Cantu D."/>
        </authorList>
    </citation>
    <scope>NUCLEOTIDE SEQUENCE [LARGE SCALE GENOMIC DNA]</scope>
    <source>
        <strain evidence="6">UCRPC4</strain>
    </source>
</reference>
<dbReference type="GO" id="GO:0019915">
    <property type="term" value="P:lipid storage"/>
    <property type="evidence" value="ECO:0007669"/>
    <property type="project" value="InterPro"/>
</dbReference>
<comment type="similarity">
    <text evidence="2">Belongs to the AB hydrolase superfamily. LDAH family.</text>
</comment>
<protein>
    <submittedName>
        <fullName evidence="6">Uncharacterized protein</fullName>
    </submittedName>
</protein>
<dbReference type="GO" id="GO:0005811">
    <property type="term" value="C:lipid droplet"/>
    <property type="evidence" value="ECO:0007669"/>
    <property type="project" value="UniProtKB-SubCell"/>
</dbReference>
<dbReference type="PANTHER" id="PTHR13390">
    <property type="entry name" value="LIPASE"/>
    <property type="match status" value="1"/>
</dbReference>
<feature type="region of interest" description="Disordered" evidence="5">
    <location>
        <begin position="71"/>
        <end position="94"/>
    </location>
</feature>
<dbReference type="GO" id="GO:0016298">
    <property type="term" value="F:lipase activity"/>
    <property type="evidence" value="ECO:0007669"/>
    <property type="project" value="InterPro"/>
</dbReference>
<keyword evidence="7" id="KW-1185">Reference proteome</keyword>
<evidence type="ECO:0000256" key="2">
    <source>
        <dbReference type="ARBA" id="ARBA00008300"/>
    </source>
</evidence>